<sequence length="203" mass="23650">MILTRPQKNTEQDINYIVSIKQLLEFERFCRDNALWDEMKKCYLEDSKITISWFQGTGHEFVEESKKMLVRAPHKIYNTGTWINGDKAVAIMLTTIQCKTEIDGCELELLSDAKLVFRVQRVDGMWYIAAMEAIYEKDSLVPVLPNCNFTLDKKELAGYRESYACLAWSLQKQGYEINNNLPGIDRPDLVEKLYKDADKWLCE</sequence>
<dbReference type="AlphaFoldDB" id="A0A1V4SV28"/>
<dbReference type="RefSeq" id="WP_080022835.1">
    <property type="nucleotide sequence ID" value="NZ_LTAY01000038.1"/>
</dbReference>
<dbReference type="Gene3D" id="3.10.450.50">
    <property type="match status" value="1"/>
</dbReference>
<dbReference type="InterPro" id="IPR032710">
    <property type="entry name" value="NTF2-like_dom_sf"/>
</dbReference>
<comment type="caution">
    <text evidence="1">The sequence shown here is derived from an EMBL/GenBank/DDBJ whole genome shotgun (WGS) entry which is preliminary data.</text>
</comment>
<gene>
    <name evidence="1" type="ORF">CLTHE_16520</name>
</gene>
<protein>
    <recommendedName>
        <fullName evidence="3">Bile acid 7-alpha dehydratase</fullName>
    </recommendedName>
</protein>
<organism evidence="1 2">
    <name type="scientific">Clostridium thermobutyricum DSM 4928</name>
    <dbReference type="NCBI Taxonomy" id="1121339"/>
    <lineage>
        <taxon>Bacteria</taxon>
        <taxon>Bacillati</taxon>
        <taxon>Bacillota</taxon>
        <taxon>Clostridia</taxon>
        <taxon>Eubacteriales</taxon>
        <taxon>Clostridiaceae</taxon>
        <taxon>Clostridium</taxon>
    </lineage>
</organism>
<evidence type="ECO:0000313" key="1">
    <source>
        <dbReference type="EMBL" id="OPX47742.1"/>
    </source>
</evidence>
<dbReference type="Proteomes" id="UP000191448">
    <property type="component" value="Unassembled WGS sequence"/>
</dbReference>
<reference evidence="1 2" key="1">
    <citation type="submission" date="2016-02" db="EMBL/GenBank/DDBJ databases">
        <title>Genome sequence of Clostridium thermobutyricum DSM 4928.</title>
        <authorList>
            <person name="Poehlein A."/>
            <person name="Daniel R."/>
        </authorList>
    </citation>
    <scope>NUCLEOTIDE SEQUENCE [LARGE SCALE GENOMIC DNA]</scope>
    <source>
        <strain evidence="1 2">DSM 4928</strain>
    </source>
</reference>
<dbReference type="SUPFAM" id="SSF54427">
    <property type="entry name" value="NTF2-like"/>
    <property type="match status" value="1"/>
</dbReference>
<dbReference type="OrthoDB" id="9791132at2"/>
<accession>A0A1V4SV28</accession>
<proteinExistence type="predicted"/>
<dbReference type="EMBL" id="LTAY01000038">
    <property type="protein sequence ID" value="OPX47742.1"/>
    <property type="molecule type" value="Genomic_DNA"/>
</dbReference>
<evidence type="ECO:0000313" key="2">
    <source>
        <dbReference type="Proteomes" id="UP000191448"/>
    </source>
</evidence>
<evidence type="ECO:0008006" key="3">
    <source>
        <dbReference type="Google" id="ProtNLM"/>
    </source>
</evidence>
<name>A0A1V4SV28_9CLOT</name>